<dbReference type="AlphaFoldDB" id="A0A1I5YX20"/>
<name>A0A1I5YX20_9RHOB</name>
<dbReference type="STRING" id="93684.SAMN05421853_10714"/>
<dbReference type="InterPro" id="IPR027417">
    <property type="entry name" value="P-loop_NTPase"/>
</dbReference>
<evidence type="ECO:0000313" key="2">
    <source>
        <dbReference type="EMBL" id="SFQ48754.1"/>
    </source>
</evidence>
<dbReference type="Proteomes" id="UP000243106">
    <property type="component" value="Unassembled WGS sequence"/>
</dbReference>
<keyword evidence="3" id="KW-1185">Reference proteome</keyword>
<dbReference type="EMBL" id="FOXV01000007">
    <property type="protein sequence ID" value="SFQ48754.1"/>
    <property type="molecule type" value="Genomic_DNA"/>
</dbReference>
<gene>
    <name evidence="2" type="ORF">SAMN05421853_10714</name>
</gene>
<proteinExistence type="predicted"/>
<reference evidence="3" key="1">
    <citation type="submission" date="2016-10" db="EMBL/GenBank/DDBJ databases">
        <authorList>
            <person name="Varghese N."/>
            <person name="Submissions S."/>
        </authorList>
    </citation>
    <scope>NUCLEOTIDE SEQUENCE [LARGE SCALE GENOMIC DNA]</scope>
    <source>
        <strain evidence="3">JCM 10271</strain>
    </source>
</reference>
<accession>A0A1I5YX20</accession>
<protein>
    <submittedName>
        <fullName evidence="2">Sulfotransferase family protein</fullName>
    </submittedName>
</protein>
<dbReference type="Gene3D" id="3.40.50.300">
    <property type="entry name" value="P-loop containing nucleotide triphosphate hydrolases"/>
    <property type="match status" value="1"/>
</dbReference>
<dbReference type="RefSeq" id="WP_093011872.1">
    <property type="nucleotide sequence ID" value="NZ_FOXV01000007.1"/>
</dbReference>
<keyword evidence="1 2" id="KW-0808">Transferase</keyword>
<dbReference type="GO" id="GO:0008146">
    <property type="term" value="F:sulfotransferase activity"/>
    <property type="evidence" value="ECO:0007669"/>
    <property type="project" value="InterPro"/>
</dbReference>
<evidence type="ECO:0000313" key="3">
    <source>
        <dbReference type="Proteomes" id="UP000243106"/>
    </source>
</evidence>
<sequence>MRAQPQPEFASVAFPKTARIVFVIGAQKAGTTFLHKAFGKSAEVFLPNVKELHYFDIRRGVGKMAFAARCREVSRASEALATNGPSPDRCARLRRATDLVGMQNSEPLGATGPSRHSAYTTYLLQGWQGEPLIADVTPAYAILPARDFADMAAFTDARFIFILRDPVSRMWSQLRMAAQVEAGIAASGEAILALARAKAESLIATGRLPKVERADYARTFRNLDQAVAPDRLHVMFYEEMVSSPAPIHALSEFLGIDRIDPDLSHRVNEGIPIAIPPDLDHAFREAFAPQYAFVRERFGARVPNAWRNVAAVTDEEPSADTPPLTA</sequence>
<organism evidence="2 3">
    <name type="scientific">Roseivivax halotolerans</name>
    <dbReference type="NCBI Taxonomy" id="93684"/>
    <lineage>
        <taxon>Bacteria</taxon>
        <taxon>Pseudomonadati</taxon>
        <taxon>Pseudomonadota</taxon>
        <taxon>Alphaproteobacteria</taxon>
        <taxon>Rhodobacterales</taxon>
        <taxon>Roseobacteraceae</taxon>
        <taxon>Roseivivax</taxon>
    </lineage>
</organism>
<dbReference type="Pfam" id="PF13469">
    <property type="entry name" value="Sulfotransfer_3"/>
    <property type="match status" value="1"/>
</dbReference>
<dbReference type="InterPro" id="IPR037359">
    <property type="entry name" value="NST/OST"/>
</dbReference>
<dbReference type="SUPFAM" id="SSF52540">
    <property type="entry name" value="P-loop containing nucleoside triphosphate hydrolases"/>
    <property type="match status" value="1"/>
</dbReference>
<evidence type="ECO:0000256" key="1">
    <source>
        <dbReference type="ARBA" id="ARBA00022679"/>
    </source>
</evidence>
<dbReference type="PANTHER" id="PTHR10605:SF56">
    <property type="entry name" value="BIFUNCTIONAL HEPARAN SULFATE N-DEACETYLASE_N-SULFOTRANSFERASE"/>
    <property type="match status" value="1"/>
</dbReference>
<dbReference type="PANTHER" id="PTHR10605">
    <property type="entry name" value="HEPARAN SULFATE SULFOTRANSFERASE"/>
    <property type="match status" value="1"/>
</dbReference>